<feature type="transmembrane region" description="Helical" evidence="1">
    <location>
        <begin position="12"/>
        <end position="31"/>
    </location>
</feature>
<keyword evidence="1" id="KW-1133">Transmembrane helix</keyword>
<reference evidence="2 3" key="1">
    <citation type="submission" date="2018-08" db="EMBL/GenBank/DDBJ databases">
        <title>A genome reference for cultivated species of the human gut microbiota.</title>
        <authorList>
            <person name="Zou Y."/>
            <person name="Xue W."/>
            <person name="Luo G."/>
        </authorList>
    </citation>
    <scope>NUCLEOTIDE SEQUENCE [LARGE SCALE GENOMIC DNA]</scope>
    <source>
        <strain evidence="2 3">AF31-21AC</strain>
    </source>
</reference>
<sequence>MIRCKIRKHTKAVAVLILCVAVCIILMAAFGGERKIPFFGTWRIEREVIIPELTPELTSGMPLEEAMFVTTDFIGYELEYTGEYYREGEPTSRYPYNPVLQERTAEDPHYAIKYITLSEFNHWGILQPYLEQLIEEEGIKINNMEDYDEEETLLLQVRHRLWGHEELEKKCTLLNDDMMLIEDRGRIFFARREGWMS</sequence>
<keyword evidence="1" id="KW-0472">Membrane</keyword>
<evidence type="ECO:0000256" key="1">
    <source>
        <dbReference type="SAM" id="Phobius"/>
    </source>
</evidence>
<dbReference type="GeneID" id="61431588"/>
<dbReference type="AlphaFoldDB" id="A0A415TK31"/>
<accession>A0A415TK31</accession>
<dbReference type="EMBL" id="QRQN01000039">
    <property type="protein sequence ID" value="RHN02425.1"/>
    <property type="molecule type" value="Genomic_DNA"/>
</dbReference>
<protein>
    <submittedName>
        <fullName evidence="2">Uncharacterized protein</fullName>
    </submittedName>
</protein>
<proteinExistence type="predicted"/>
<name>A0A415TK31_9FIRM</name>
<evidence type="ECO:0000313" key="2">
    <source>
        <dbReference type="EMBL" id="RHN02425.1"/>
    </source>
</evidence>
<dbReference type="RefSeq" id="WP_006859526.1">
    <property type="nucleotide sequence ID" value="NZ_CP102289.1"/>
</dbReference>
<keyword evidence="1" id="KW-0812">Transmembrane</keyword>
<organism evidence="2 3">
    <name type="scientific">Roseburia intestinalis</name>
    <dbReference type="NCBI Taxonomy" id="166486"/>
    <lineage>
        <taxon>Bacteria</taxon>
        <taxon>Bacillati</taxon>
        <taxon>Bacillota</taxon>
        <taxon>Clostridia</taxon>
        <taxon>Lachnospirales</taxon>
        <taxon>Lachnospiraceae</taxon>
        <taxon>Roseburia</taxon>
    </lineage>
</organism>
<evidence type="ECO:0000313" key="3">
    <source>
        <dbReference type="Proteomes" id="UP000283586"/>
    </source>
</evidence>
<gene>
    <name evidence="2" type="ORF">DWZ31_18800</name>
</gene>
<dbReference type="Proteomes" id="UP000283586">
    <property type="component" value="Unassembled WGS sequence"/>
</dbReference>
<comment type="caution">
    <text evidence="2">The sequence shown here is derived from an EMBL/GenBank/DDBJ whole genome shotgun (WGS) entry which is preliminary data.</text>
</comment>